<keyword evidence="6 7" id="KW-0436">Ligase</keyword>
<dbReference type="Gene3D" id="3.30.1490.20">
    <property type="entry name" value="ATP-grasp fold, A domain"/>
    <property type="match status" value="1"/>
</dbReference>
<comment type="pathway">
    <text evidence="6 7">Purine metabolism; IMP biosynthesis via de novo pathway; 5-amino-1-(5-phospho-D-ribosyl)imidazole-4-carboxylate from 5-amino-1-(5-phospho-D-ribosyl)imidazole (N5-CAIR route): step 1/2.</text>
</comment>
<organism evidence="9 10">
    <name type="scientific">Hyunsoonleella aquatilis</name>
    <dbReference type="NCBI Taxonomy" id="2762758"/>
    <lineage>
        <taxon>Bacteria</taxon>
        <taxon>Pseudomonadati</taxon>
        <taxon>Bacteroidota</taxon>
        <taxon>Flavobacteriia</taxon>
        <taxon>Flavobacteriales</taxon>
        <taxon>Flavobacteriaceae</taxon>
    </lineage>
</organism>
<dbReference type="NCBIfam" id="TIGR01161">
    <property type="entry name" value="purK"/>
    <property type="match status" value="1"/>
</dbReference>
<accession>A0A923KLG0</accession>
<dbReference type="GO" id="GO:0046872">
    <property type="term" value="F:metal ion binding"/>
    <property type="evidence" value="ECO:0007669"/>
    <property type="project" value="InterPro"/>
</dbReference>
<dbReference type="PANTHER" id="PTHR11609">
    <property type="entry name" value="PURINE BIOSYNTHESIS PROTEIN 6/7, PUR6/7"/>
    <property type="match status" value="1"/>
</dbReference>
<comment type="caution">
    <text evidence="9">The sequence shown here is derived from an EMBL/GenBank/DDBJ whole genome shotgun (WGS) entry which is preliminary data.</text>
</comment>
<dbReference type="InterPro" id="IPR013815">
    <property type="entry name" value="ATP_grasp_subdomain_1"/>
</dbReference>
<feature type="binding site" evidence="6">
    <location>
        <position position="188"/>
    </location>
    <ligand>
        <name>ATP</name>
        <dbReference type="ChEBI" id="CHEBI:30616"/>
    </ligand>
</feature>
<feature type="binding site" evidence="6">
    <location>
        <begin position="180"/>
        <end position="183"/>
    </location>
    <ligand>
        <name>ATP</name>
        <dbReference type="ChEBI" id="CHEBI:30616"/>
    </ligand>
</feature>
<feature type="domain" description="ATP-grasp" evidence="8">
    <location>
        <begin position="111"/>
        <end position="297"/>
    </location>
</feature>
<evidence type="ECO:0000256" key="1">
    <source>
        <dbReference type="ARBA" id="ARBA00022741"/>
    </source>
</evidence>
<dbReference type="AlphaFoldDB" id="A0A923KLG0"/>
<dbReference type="InterPro" id="IPR016185">
    <property type="entry name" value="PreATP-grasp_dom_sf"/>
</dbReference>
<dbReference type="GO" id="GO:0006189">
    <property type="term" value="P:'de novo' IMP biosynthetic process"/>
    <property type="evidence" value="ECO:0007669"/>
    <property type="project" value="UniProtKB-UniRule"/>
</dbReference>
<dbReference type="InterPro" id="IPR011761">
    <property type="entry name" value="ATP-grasp"/>
</dbReference>
<gene>
    <name evidence="6 7" type="primary">purK</name>
    <name evidence="9" type="ORF">H7U19_13640</name>
</gene>
<dbReference type="EC" id="6.3.4.18" evidence="6 7"/>
<dbReference type="Pfam" id="PF17769">
    <property type="entry name" value="PurK_C"/>
    <property type="match status" value="1"/>
</dbReference>
<dbReference type="GO" id="GO:0034028">
    <property type="term" value="F:5-(carboxyamino)imidazole ribonucleotide synthase activity"/>
    <property type="evidence" value="ECO:0007669"/>
    <property type="project" value="UniProtKB-UniRule"/>
</dbReference>
<evidence type="ECO:0000313" key="9">
    <source>
        <dbReference type="EMBL" id="MBC3759457.1"/>
    </source>
</evidence>
<dbReference type="SUPFAM" id="SSF52440">
    <property type="entry name" value="PreATP-grasp domain"/>
    <property type="match status" value="1"/>
</dbReference>
<dbReference type="FunFam" id="3.30.470.20:FF:000037">
    <property type="entry name" value="Phosphoribosylaminoimidazole carboxylase, chloroplastic"/>
    <property type="match status" value="1"/>
</dbReference>
<keyword evidence="3" id="KW-0210">Decarboxylase</keyword>
<comment type="subunit">
    <text evidence="6 7">Homodimer.</text>
</comment>
<reference evidence="9" key="1">
    <citation type="submission" date="2020-08" db="EMBL/GenBank/DDBJ databases">
        <title>Hyunsoonleella sp. strain SJ7 genome sequencing and assembly.</title>
        <authorList>
            <person name="Kim I."/>
        </authorList>
    </citation>
    <scope>NUCLEOTIDE SEQUENCE</scope>
    <source>
        <strain evidence="9">SJ7</strain>
    </source>
</reference>
<dbReference type="Pfam" id="PF02222">
    <property type="entry name" value="ATP-grasp"/>
    <property type="match status" value="1"/>
</dbReference>
<comment type="caution">
    <text evidence="6">Lacks conserved residue(s) required for the propagation of feature annotation.</text>
</comment>
<dbReference type="Proteomes" id="UP000656244">
    <property type="component" value="Unassembled WGS sequence"/>
</dbReference>
<dbReference type="HAMAP" id="MF_01928">
    <property type="entry name" value="PurK"/>
    <property type="match status" value="1"/>
</dbReference>
<dbReference type="NCBIfam" id="NF004679">
    <property type="entry name" value="PRK06019.1-5"/>
    <property type="match status" value="1"/>
</dbReference>
<evidence type="ECO:0000256" key="4">
    <source>
        <dbReference type="ARBA" id="ARBA00022840"/>
    </source>
</evidence>
<evidence type="ECO:0000256" key="6">
    <source>
        <dbReference type="HAMAP-Rule" id="MF_01928"/>
    </source>
</evidence>
<keyword evidence="10" id="KW-1185">Reference proteome</keyword>
<dbReference type="Gene3D" id="3.40.50.20">
    <property type="match status" value="1"/>
</dbReference>
<proteinExistence type="inferred from homology"/>
<dbReference type="InterPro" id="IPR040686">
    <property type="entry name" value="PurK_C"/>
</dbReference>
<dbReference type="InterPro" id="IPR054350">
    <property type="entry name" value="PurT/PurK_preATP-grasp"/>
</dbReference>
<evidence type="ECO:0000256" key="5">
    <source>
        <dbReference type="ARBA" id="ARBA00023239"/>
    </source>
</evidence>
<dbReference type="SUPFAM" id="SSF56059">
    <property type="entry name" value="Glutathione synthetase ATP-binding domain-like"/>
    <property type="match status" value="1"/>
</dbReference>
<dbReference type="GO" id="GO:0005829">
    <property type="term" value="C:cytosol"/>
    <property type="evidence" value="ECO:0007669"/>
    <property type="project" value="TreeGrafter"/>
</dbReference>
<evidence type="ECO:0000256" key="2">
    <source>
        <dbReference type="ARBA" id="ARBA00022755"/>
    </source>
</evidence>
<dbReference type="GO" id="GO:0005524">
    <property type="term" value="F:ATP binding"/>
    <property type="evidence" value="ECO:0007669"/>
    <property type="project" value="UniProtKB-UniRule"/>
</dbReference>
<dbReference type="GO" id="GO:0004638">
    <property type="term" value="F:phosphoribosylaminoimidazole carboxylase activity"/>
    <property type="evidence" value="ECO:0007669"/>
    <property type="project" value="InterPro"/>
</dbReference>
<dbReference type="Gene3D" id="3.30.470.20">
    <property type="entry name" value="ATP-grasp fold, B domain"/>
    <property type="match status" value="1"/>
</dbReference>
<keyword evidence="1 6" id="KW-0547">Nucleotide-binding</keyword>
<dbReference type="SUPFAM" id="SSF51246">
    <property type="entry name" value="Rudiment single hybrid motif"/>
    <property type="match status" value="1"/>
</dbReference>
<comment type="function">
    <text evidence="6">Catalyzes the ATP-dependent conversion of 5-aminoimidazole ribonucleotide (AIR) and HCO(3)(-) to N5-carboxyaminoimidazole ribonucleotide (N5-CAIR).</text>
</comment>
<name>A0A923KLG0_9FLAO</name>
<protein>
    <recommendedName>
        <fullName evidence="6 7">N5-carboxyaminoimidazole ribonucleotide synthase</fullName>
        <shortName evidence="6 7">N5-CAIR synthase</shortName>
        <ecNumber evidence="6 7">6.3.4.18</ecNumber>
    </recommendedName>
    <alternativeName>
        <fullName evidence="6 7">5-(carboxyamino)imidazole ribonucleotide synthetase</fullName>
    </alternativeName>
</protein>
<evidence type="ECO:0000256" key="3">
    <source>
        <dbReference type="ARBA" id="ARBA00022793"/>
    </source>
</evidence>
<feature type="binding site" evidence="6">
    <location>
        <position position="107"/>
    </location>
    <ligand>
        <name>ATP</name>
        <dbReference type="ChEBI" id="CHEBI:30616"/>
    </ligand>
</feature>
<feature type="binding site" evidence="6">
    <location>
        <begin position="267"/>
        <end position="268"/>
    </location>
    <ligand>
        <name>ATP</name>
        <dbReference type="ChEBI" id="CHEBI:30616"/>
    </ligand>
</feature>
<keyword evidence="5" id="KW-0456">Lyase</keyword>
<comment type="catalytic activity">
    <reaction evidence="6 7">
        <text>5-amino-1-(5-phospho-beta-D-ribosyl)imidazole + hydrogencarbonate + ATP = 5-carboxyamino-1-(5-phospho-D-ribosyl)imidazole + ADP + phosphate + 2 H(+)</text>
        <dbReference type="Rhea" id="RHEA:19317"/>
        <dbReference type="ChEBI" id="CHEBI:15378"/>
        <dbReference type="ChEBI" id="CHEBI:17544"/>
        <dbReference type="ChEBI" id="CHEBI:30616"/>
        <dbReference type="ChEBI" id="CHEBI:43474"/>
        <dbReference type="ChEBI" id="CHEBI:58730"/>
        <dbReference type="ChEBI" id="CHEBI:137981"/>
        <dbReference type="ChEBI" id="CHEBI:456216"/>
        <dbReference type="EC" id="6.3.4.18"/>
    </reaction>
</comment>
<dbReference type="PANTHER" id="PTHR11609:SF5">
    <property type="entry name" value="PHOSPHORIBOSYLAMINOIMIDAZOLE CARBOXYLASE"/>
    <property type="match status" value="1"/>
</dbReference>
<dbReference type="InterPro" id="IPR005875">
    <property type="entry name" value="PurK"/>
</dbReference>
<feature type="binding site" evidence="6">
    <location>
        <position position="149"/>
    </location>
    <ligand>
        <name>ATP</name>
        <dbReference type="ChEBI" id="CHEBI:30616"/>
    </ligand>
</feature>
<sequence>MNYFSSNFKLGILGGGQLGKMLLYNTRKFDIYSCVLEASEDAPCKIACDEFHLGSLMDYDAVFNFGKNVDVLTIEIENVNVDALEALEKEGVKVYPASKTLRTIQNKAKQKLFYRDNDIPTSDFTRFAYLSEIEDALQNGGLELPFVWKAAQFGYDGNGVKIVRTLEDLDGLPKGECIAEELIPFKNELAVIVARNASGVTKTFPVVEMEFHPEANQVEYVICPARIADNVATKAREVALKVSQAFSHVGLLAVEMFQTQEDEILVNEVAPRPHNSGHQTIEASYTSQFEQHLRAILDLPLGRTDSKVGGVMVNLVGAEGFTGNVVYENIENIMTMEGVTPHIYGKKQTRPFRKMGHVTIVNEDLNEARRVAEEVKKSIKVISG</sequence>
<evidence type="ECO:0000256" key="7">
    <source>
        <dbReference type="RuleBase" id="RU361200"/>
    </source>
</evidence>
<dbReference type="EMBL" id="JACNMF010000004">
    <property type="protein sequence ID" value="MBC3759457.1"/>
    <property type="molecule type" value="Genomic_DNA"/>
</dbReference>
<keyword evidence="4 6" id="KW-0067">ATP-binding</keyword>
<comment type="function">
    <text evidence="7">Catalyzes the ATP-dependent conversion of 5-aminoimidazole ribonucleotide (AIR) and HCO(3)- to N5-carboxyaminoimidazole ribonucleotide (N5-CAIR).</text>
</comment>
<evidence type="ECO:0000259" key="8">
    <source>
        <dbReference type="PROSITE" id="PS50975"/>
    </source>
</evidence>
<dbReference type="InterPro" id="IPR011054">
    <property type="entry name" value="Rudment_hybrid_motif"/>
</dbReference>
<dbReference type="RefSeq" id="WP_186563284.1">
    <property type="nucleotide sequence ID" value="NZ_JACNMF010000004.1"/>
</dbReference>
<evidence type="ECO:0000313" key="10">
    <source>
        <dbReference type="Proteomes" id="UP000656244"/>
    </source>
</evidence>
<dbReference type="PROSITE" id="PS50975">
    <property type="entry name" value="ATP_GRASP"/>
    <property type="match status" value="1"/>
</dbReference>
<dbReference type="InterPro" id="IPR003135">
    <property type="entry name" value="ATP-grasp_carboxylate-amine"/>
</dbReference>
<keyword evidence="2 6" id="KW-0658">Purine biosynthesis</keyword>
<dbReference type="Pfam" id="PF22660">
    <property type="entry name" value="RS_preATP-grasp-like"/>
    <property type="match status" value="1"/>
</dbReference>
<comment type="similarity">
    <text evidence="6 7">Belongs to the PurK/PurT family.</text>
</comment>